<keyword evidence="1" id="KW-0227">DNA damage</keyword>
<name>A0A0G9H8I2_9GAMM</name>
<keyword evidence="1" id="KW-0234">DNA repair</keyword>
<evidence type="ECO:0000313" key="3">
    <source>
        <dbReference type="EMBL" id="APG03063.1"/>
    </source>
</evidence>
<keyword evidence="4" id="KW-1185">Reference proteome</keyword>
<reference evidence="4" key="1">
    <citation type="submission" date="2016-09" db="EMBL/GenBank/DDBJ databases">
        <authorList>
            <person name="Lysoe E."/>
        </authorList>
    </citation>
    <scope>NUCLEOTIDE SEQUENCE [LARGE SCALE GENOMIC DNA]</scope>
    <source>
        <strain evidence="4">LJ96T</strain>
    </source>
</reference>
<dbReference type="InterPro" id="IPR006164">
    <property type="entry name" value="DNA_bd_Ku70/Ku80"/>
</dbReference>
<dbReference type="KEGG" id="lrz:BJI69_03510"/>
<dbReference type="HAMAP" id="MF_01875">
    <property type="entry name" value="Prokaryotic_Ku"/>
    <property type="match status" value="1"/>
</dbReference>
<dbReference type="EMBL" id="CP017480">
    <property type="protein sequence ID" value="APG03063.1"/>
    <property type="molecule type" value="Genomic_DNA"/>
</dbReference>
<dbReference type="STRING" id="1440763.BJI69_03510"/>
<dbReference type="FunFam" id="2.40.290.10:FF:000004">
    <property type="entry name" value="Non-homologous end joining protein Ku"/>
    <property type="match status" value="1"/>
</dbReference>
<dbReference type="PANTHER" id="PTHR41251:SF1">
    <property type="entry name" value="NON-HOMOLOGOUS END JOINING PROTEIN KU"/>
    <property type="match status" value="1"/>
</dbReference>
<dbReference type="PATRIC" id="fig|1440763.5.peg.3384"/>
<proteinExistence type="inferred from homology"/>
<keyword evidence="1" id="KW-0238">DNA-binding</keyword>
<dbReference type="CDD" id="cd00789">
    <property type="entry name" value="KU_like"/>
    <property type="match status" value="1"/>
</dbReference>
<dbReference type="InterPro" id="IPR009187">
    <property type="entry name" value="Prok_Ku"/>
</dbReference>
<feature type="compositionally biased region" description="Low complexity" evidence="2">
    <location>
        <begin position="296"/>
        <end position="308"/>
    </location>
</feature>
<dbReference type="InterPro" id="IPR016194">
    <property type="entry name" value="SPOC-like_C_dom_sf"/>
</dbReference>
<dbReference type="OrthoDB" id="9795084at2"/>
<dbReference type="SUPFAM" id="SSF100939">
    <property type="entry name" value="SPOC domain-like"/>
    <property type="match status" value="1"/>
</dbReference>
<comment type="similarity">
    <text evidence="1">Belongs to the prokaryotic Ku family.</text>
</comment>
<evidence type="ECO:0000256" key="2">
    <source>
        <dbReference type="SAM" id="MobiDB-lite"/>
    </source>
</evidence>
<dbReference type="Pfam" id="PF02735">
    <property type="entry name" value="Ku"/>
    <property type="match status" value="1"/>
</dbReference>
<comment type="subunit">
    <text evidence="1">Homodimer. Interacts with LigD.</text>
</comment>
<dbReference type="RefSeq" id="WP_046968834.1">
    <property type="nucleotide sequence ID" value="NZ_CP017480.1"/>
</dbReference>
<dbReference type="Gene3D" id="2.40.290.10">
    <property type="match status" value="1"/>
</dbReference>
<protein>
    <recommendedName>
        <fullName evidence="1">Non-homologous end joining protein Ku</fullName>
    </recommendedName>
</protein>
<sequence>MARPIWTGTLSFGLLNVPIRLMSGERRSDIHFRMLDQRSNTPVRYERVNADTGEEVPWKDIVKAFEYQKGSYVVLEEEDIKNAASEAHETVEIDTFVDAGQIAPAYFEKPYILLPAKKAEKGYVLLRETLKKTNKIGIARVVIRTKEYLAAVLPQGDALVLNILRYESEIVDADDFELPGKSTADYRISPREIDMAKDLIASMSSDWKPGDYRDDFRDKLRAVIEKRLKSKGVTATIEEDDRTPENATTNVVDFMALLKKSLGAKNRTPAKKTIEATKKAAKSGPAKKAAGRKAPAKAATAKVATAKSATKKKGAPAKTAARKAPATRRKAG</sequence>
<dbReference type="GO" id="GO:0003690">
    <property type="term" value="F:double-stranded DNA binding"/>
    <property type="evidence" value="ECO:0007669"/>
    <property type="project" value="UniProtKB-UniRule"/>
</dbReference>
<dbReference type="SMART" id="SM00559">
    <property type="entry name" value="Ku78"/>
    <property type="match status" value="1"/>
</dbReference>
<evidence type="ECO:0000313" key="4">
    <source>
        <dbReference type="Proteomes" id="UP000182987"/>
    </source>
</evidence>
<dbReference type="PANTHER" id="PTHR41251">
    <property type="entry name" value="NON-HOMOLOGOUS END JOINING PROTEIN KU"/>
    <property type="match status" value="1"/>
</dbReference>
<dbReference type="NCBIfam" id="TIGR02772">
    <property type="entry name" value="Ku_bact"/>
    <property type="match status" value="1"/>
</dbReference>
<gene>
    <name evidence="1" type="primary">ku</name>
    <name evidence="3" type="ORF">BJI69_03510</name>
</gene>
<feature type="region of interest" description="Disordered" evidence="2">
    <location>
        <begin position="267"/>
        <end position="332"/>
    </location>
</feature>
<comment type="function">
    <text evidence="1">With LigD forms a non-homologous end joining (NHEJ) DNA repair enzyme, which repairs dsDNA breaks with reduced fidelity. Binds linear dsDNA with 5'- and 3'- overhangs but not closed circular dsDNA nor ssDNA. Recruits and stimulates the ligase activity of LigD.</text>
</comment>
<evidence type="ECO:0000256" key="1">
    <source>
        <dbReference type="HAMAP-Rule" id="MF_01875"/>
    </source>
</evidence>
<dbReference type="Proteomes" id="UP000182987">
    <property type="component" value="Chromosome"/>
</dbReference>
<dbReference type="GO" id="GO:0006303">
    <property type="term" value="P:double-strand break repair via nonhomologous end joining"/>
    <property type="evidence" value="ECO:0007669"/>
    <property type="project" value="UniProtKB-UniRule"/>
</dbReference>
<keyword evidence="1" id="KW-0233">DNA recombination</keyword>
<dbReference type="GO" id="GO:0006310">
    <property type="term" value="P:DNA recombination"/>
    <property type="evidence" value="ECO:0007669"/>
    <property type="project" value="UniProtKB-KW"/>
</dbReference>
<accession>A0A0G9H8I2</accession>
<dbReference type="AlphaFoldDB" id="A0A0G9H8I2"/>
<dbReference type="PIRSF" id="PIRSF006493">
    <property type="entry name" value="Prok_Ku"/>
    <property type="match status" value="1"/>
</dbReference>
<organism evidence="3 4">
    <name type="scientific">Luteibacter rhizovicinus DSM 16549</name>
    <dbReference type="NCBI Taxonomy" id="1440763"/>
    <lineage>
        <taxon>Bacteria</taxon>
        <taxon>Pseudomonadati</taxon>
        <taxon>Pseudomonadota</taxon>
        <taxon>Gammaproteobacteria</taxon>
        <taxon>Lysobacterales</taxon>
        <taxon>Rhodanobacteraceae</taxon>
        <taxon>Luteibacter</taxon>
    </lineage>
</organism>